<name>A0A069BHQ0_BURPE</name>
<evidence type="ECO:0000313" key="4">
    <source>
        <dbReference type="Proteomes" id="UP000231878"/>
    </source>
</evidence>
<dbReference type="Proteomes" id="UP000030475">
    <property type="component" value="Unassembled WGS sequence"/>
</dbReference>
<reference evidence="1 3" key="1">
    <citation type="submission" date="2014-08" db="EMBL/GenBank/DDBJ databases">
        <authorList>
            <person name="Bunnell A."/>
            <person name="Chain P.S."/>
            <person name="Chertkov O."/>
            <person name="Currie B.J."/>
            <person name="Daligault H.E."/>
            <person name="Davenport K.W."/>
            <person name="Davis C."/>
            <person name="Gleasner C.D."/>
            <person name="Johnson S.L."/>
            <person name="Kaestli M."/>
            <person name="Koren S."/>
            <person name="Kunde Y.A."/>
            <person name="Mayo M."/>
            <person name="McMurry K.K."/>
            <person name="Price E.P."/>
            <person name="Reitenga K.G."/>
            <person name="Robison R."/>
            <person name="Rosovitz M.J."/>
            <person name="Sarovich D.S."/>
            <person name="Teshima H."/>
        </authorList>
    </citation>
    <scope>NUCLEOTIDE SEQUENCE [LARGE SCALE GENOMIC DNA]</scope>
    <source>
        <strain evidence="1 3">MSHR44</strain>
    </source>
</reference>
<sequence>MLYAILTPKAEAPLGYYDSSVTPTPEDMADFLAKTMGFDDRDEWIEAYGVEKLGYAPVH</sequence>
<dbReference type="EMBL" id="PHRB01000032">
    <property type="protein sequence ID" value="PJO63390.1"/>
    <property type="molecule type" value="Genomic_DNA"/>
</dbReference>
<evidence type="ECO:0000313" key="2">
    <source>
        <dbReference type="EMBL" id="PJO63390.1"/>
    </source>
</evidence>
<dbReference type="KEGG" id="but:X994_5133"/>
<gene>
    <name evidence="2" type="ORF">CWD88_25725</name>
    <name evidence="1" type="ORF">Y036_5579</name>
</gene>
<evidence type="ECO:0000313" key="3">
    <source>
        <dbReference type="Proteomes" id="UP000030475"/>
    </source>
</evidence>
<dbReference type="GeneID" id="93064190"/>
<organism evidence="1 3">
    <name type="scientific">Burkholderia pseudomallei</name>
    <name type="common">Pseudomonas pseudomallei</name>
    <dbReference type="NCBI Taxonomy" id="28450"/>
    <lineage>
        <taxon>Bacteria</taxon>
        <taxon>Pseudomonadati</taxon>
        <taxon>Pseudomonadota</taxon>
        <taxon>Betaproteobacteria</taxon>
        <taxon>Burkholderiales</taxon>
        <taxon>Burkholderiaceae</taxon>
        <taxon>Burkholderia</taxon>
        <taxon>pseudomallei group</taxon>
    </lineage>
</organism>
<dbReference type="OMA" id="AILMPKA"/>
<proteinExistence type="predicted"/>
<dbReference type="EMBL" id="JQIM01000008">
    <property type="protein sequence ID" value="KGX16106.1"/>
    <property type="molecule type" value="Genomic_DNA"/>
</dbReference>
<reference evidence="2 4" key="2">
    <citation type="submission" date="2017-11" db="EMBL/GenBank/DDBJ databases">
        <title>Molecular characterization of Burkholderia pseudomallei and closely related isolates from Vietnam.</title>
        <authorList>
            <person name="Ustinov D.V."/>
            <person name="Antonov A.S."/>
            <person name="Avdusheva E.F."/>
            <person name="Shpak I.M."/>
            <person name="Zakharova I.B."/>
            <person name="Thi L.A."/>
            <person name="Teteryatnikova N."/>
            <person name="Lopasteyskaya Y.A."/>
            <person name="Kuzyutina J.A."/>
            <person name="Ngo T.N."/>
            <person name="Victorov D.V."/>
        </authorList>
    </citation>
    <scope>NUCLEOTIDE SEQUENCE [LARGE SCALE GENOMIC DNA]</scope>
    <source>
        <strain evidence="2 4">V1512</strain>
    </source>
</reference>
<dbReference type="RefSeq" id="WP_004187606.1">
    <property type="nucleotide sequence ID" value="NZ_AP028072.1"/>
</dbReference>
<dbReference type="OrthoDB" id="9011070at2"/>
<comment type="caution">
    <text evidence="1">The sequence shown here is derived from an EMBL/GenBank/DDBJ whole genome shotgun (WGS) entry which is preliminary data.</text>
</comment>
<protein>
    <submittedName>
        <fullName evidence="1">Beta-lactoglobulin I</fullName>
    </submittedName>
</protein>
<accession>A0A069BHQ0</accession>
<dbReference type="AlphaFoldDB" id="A0A069BHQ0"/>
<dbReference type="Proteomes" id="UP000231878">
    <property type="component" value="Unassembled WGS sequence"/>
</dbReference>
<evidence type="ECO:0000313" key="1">
    <source>
        <dbReference type="EMBL" id="KGX16106.1"/>
    </source>
</evidence>